<evidence type="ECO:0000256" key="6">
    <source>
        <dbReference type="ARBA" id="ARBA00023012"/>
    </source>
</evidence>
<protein>
    <recommendedName>
        <fullName evidence="2">histidine kinase</fullName>
        <ecNumber evidence="2">2.7.13.3</ecNumber>
    </recommendedName>
</protein>
<evidence type="ECO:0000256" key="3">
    <source>
        <dbReference type="ARBA" id="ARBA00022553"/>
    </source>
</evidence>
<dbReference type="PANTHER" id="PTHR43711:SF1">
    <property type="entry name" value="HISTIDINE KINASE 1"/>
    <property type="match status" value="1"/>
</dbReference>
<keyword evidence="8" id="KW-1133">Transmembrane helix</keyword>
<dbReference type="Gene3D" id="3.30.565.10">
    <property type="entry name" value="Histidine kinase-like ATPase, C-terminal domain"/>
    <property type="match status" value="1"/>
</dbReference>
<dbReference type="EC" id="2.7.13.3" evidence="2"/>
<dbReference type="CDD" id="cd00075">
    <property type="entry name" value="HATPase"/>
    <property type="match status" value="1"/>
</dbReference>
<accession>A0ABV7BA13</accession>
<dbReference type="Pfam" id="PF02518">
    <property type="entry name" value="HATPase_c"/>
    <property type="match status" value="1"/>
</dbReference>
<dbReference type="CDD" id="cd00082">
    <property type="entry name" value="HisKA"/>
    <property type="match status" value="1"/>
</dbReference>
<dbReference type="InterPro" id="IPR003661">
    <property type="entry name" value="HisK_dim/P_dom"/>
</dbReference>
<keyword evidence="4" id="KW-0808">Transferase</keyword>
<dbReference type="Proteomes" id="UP001595386">
    <property type="component" value="Unassembled WGS sequence"/>
</dbReference>
<evidence type="ECO:0000313" key="10">
    <source>
        <dbReference type="EMBL" id="MFC2993069.1"/>
    </source>
</evidence>
<dbReference type="InterPro" id="IPR050736">
    <property type="entry name" value="Sensor_HK_Regulatory"/>
</dbReference>
<evidence type="ECO:0000256" key="4">
    <source>
        <dbReference type="ARBA" id="ARBA00022679"/>
    </source>
</evidence>
<dbReference type="SUPFAM" id="SSF47384">
    <property type="entry name" value="Homodimeric domain of signal transducing histidine kinase"/>
    <property type="match status" value="1"/>
</dbReference>
<organism evidence="10 11">
    <name type="scientific">Halomonas tibetensis</name>
    <dbReference type="NCBI Taxonomy" id="2259590"/>
    <lineage>
        <taxon>Bacteria</taxon>
        <taxon>Pseudomonadati</taxon>
        <taxon>Pseudomonadota</taxon>
        <taxon>Gammaproteobacteria</taxon>
        <taxon>Oceanospirillales</taxon>
        <taxon>Halomonadaceae</taxon>
        <taxon>Halomonas</taxon>
    </lineage>
</organism>
<dbReference type="SUPFAM" id="SSF55874">
    <property type="entry name" value="ATPase domain of HSP90 chaperone/DNA topoisomerase II/histidine kinase"/>
    <property type="match status" value="1"/>
</dbReference>
<keyword evidence="8" id="KW-0812">Transmembrane</keyword>
<dbReference type="GO" id="GO:0016301">
    <property type="term" value="F:kinase activity"/>
    <property type="evidence" value="ECO:0007669"/>
    <property type="project" value="UniProtKB-KW"/>
</dbReference>
<keyword evidence="5 10" id="KW-0418">Kinase</keyword>
<evidence type="ECO:0000256" key="7">
    <source>
        <dbReference type="SAM" id="Coils"/>
    </source>
</evidence>
<dbReference type="EMBL" id="JBHRSQ010000018">
    <property type="protein sequence ID" value="MFC2993069.1"/>
    <property type="molecule type" value="Genomic_DNA"/>
</dbReference>
<keyword evidence="8" id="KW-0472">Membrane</keyword>
<keyword evidence="7" id="KW-0175">Coiled coil</keyword>
<evidence type="ECO:0000256" key="1">
    <source>
        <dbReference type="ARBA" id="ARBA00000085"/>
    </source>
</evidence>
<keyword evidence="6" id="KW-0902">Two-component regulatory system</keyword>
<dbReference type="RefSeq" id="WP_379760344.1">
    <property type="nucleotide sequence ID" value="NZ_JBHRSQ010000018.1"/>
</dbReference>
<name>A0ABV7BA13_9GAMM</name>
<dbReference type="InterPro" id="IPR005467">
    <property type="entry name" value="His_kinase_dom"/>
</dbReference>
<dbReference type="InterPro" id="IPR004358">
    <property type="entry name" value="Sig_transdc_His_kin-like_C"/>
</dbReference>
<dbReference type="PROSITE" id="PS50109">
    <property type="entry name" value="HIS_KIN"/>
    <property type="match status" value="1"/>
</dbReference>
<evidence type="ECO:0000256" key="2">
    <source>
        <dbReference type="ARBA" id="ARBA00012438"/>
    </source>
</evidence>
<evidence type="ECO:0000259" key="9">
    <source>
        <dbReference type="PROSITE" id="PS50109"/>
    </source>
</evidence>
<dbReference type="InterPro" id="IPR003594">
    <property type="entry name" value="HATPase_dom"/>
</dbReference>
<dbReference type="SMART" id="SM00388">
    <property type="entry name" value="HisKA"/>
    <property type="match status" value="1"/>
</dbReference>
<dbReference type="InterPro" id="IPR036097">
    <property type="entry name" value="HisK_dim/P_sf"/>
</dbReference>
<feature type="domain" description="Histidine kinase" evidence="9">
    <location>
        <begin position="252"/>
        <end position="468"/>
    </location>
</feature>
<keyword evidence="3" id="KW-0597">Phosphoprotein</keyword>
<dbReference type="Pfam" id="PF00512">
    <property type="entry name" value="HisKA"/>
    <property type="match status" value="1"/>
</dbReference>
<dbReference type="Gene3D" id="1.10.287.130">
    <property type="match status" value="1"/>
</dbReference>
<proteinExistence type="predicted"/>
<sequence>MMQPRRPAFVLPGLAILAFATFLGFALVRLAQVEQDMRLNVDENMLWVITQAQVASHRLDGDVHRLRQGNSEADPQLRFDILTSRLVLLDEGPQRRYLERLGFADSLDDLFIRLHAIEASMETLTPQNPTESEAIQAELAPMARQLNRIANAVMVEEWEAVGARLDAHRDGMVQAIASVLGILVSGLLLVALLIINLRQRRAAQHELASHRDQLEEEIARHISRYKETADALARALSRERGVSEFYRSFAAMVSHQFRTPLAVIDSGLQRLLRRGDRMTLEDRQQRYTRLRNAVAHMTRLVESALTAARLDVGQLEATTAHCDLASIAQQVCQFQEEDAGTQRITFEPEGSPPLNVVCDRALLEQILANLVSNALKYSPPDTPITVRLDHDDENASCHVQDRGIGIPEEDLPRLFERFFRSRNVELTPGIGLGLNIARHLARLQRGDIKVVSREGEGTIFTLTLPLASELPLVTGGAKP</sequence>
<evidence type="ECO:0000313" key="11">
    <source>
        <dbReference type="Proteomes" id="UP001595386"/>
    </source>
</evidence>
<comment type="caution">
    <text evidence="10">The sequence shown here is derived from an EMBL/GenBank/DDBJ whole genome shotgun (WGS) entry which is preliminary data.</text>
</comment>
<keyword evidence="11" id="KW-1185">Reference proteome</keyword>
<dbReference type="PANTHER" id="PTHR43711">
    <property type="entry name" value="TWO-COMPONENT HISTIDINE KINASE"/>
    <property type="match status" value="1"/>
</dbReference>
<dbReference type="InterPro" id="IPR036890">
    <property type="entry name" value="HATPase_C_sf"/>
</dbReference>
<dbReference type="PRINTS" id="PR00344">
    <property type="entry name" value="BCTRLSENSOR"/>
</dbReference>
<dbReference type="SMART" id="SM00387">
    <property type="entry name" value="HATPase_c"/>
    <property type="match status" value="1"/>
</dbReference>
<feature type="transmembrane region" description="Helical" evidence="8">
    <location>
        <begin position="175"/>
        <end position="195"/>
    </location>
</feature>
<evidence type="ECO:0000256" key="8">
    <source>
        <dbReference type="SAM" id="Phobius"/>
    </source>
</evidence>
<comment type="catalytic activity">
    <reaction evidence="1">
        <text>ATP + protein L-histidine = ADP + protein N-phospho-L-histidine.</text>
        <dbReference type="EC" id="2.7.13.3"/>
    </reaction>
</comment>
<feature type="coiled-coil region" evidence="7">
    <location>
        <begin position="200"/>
        <end position="231"/>
    </location>
</feature>
<evidence type="ECO:0000256" key="5">
    <source>
        <dbReference type="ARBA" id="ARBA00022777"/>
    </source>
</evidence>
<reference evidence="11" key="1">
    <citation type="journal article" date="2019" name="Int. J. Syst. Evol. Microbiol.">
        <title>The Global Catalogue of Microorganisms (GCM) 10K type strain sequencing project: providing services to taxonomists for standard genome sequencing and annotation.</title>
        <authorList>
            <consortium name="The Broad Institute Genomics Platform"/>
            <consortium name="The Broad Institute Genome Sequencing Center for Infectious Disease"/>
            <person name="Wu L."/>
            <person name="Ma J."/>
        </authorList>
    </citation>
    <scope>NUCLEOTIDE SEQUENCE [LARGE SCALE GENOMIC DNA]</scope>
    <source>
        <strain evidence="11">KCTC 52660</strain>
    </source>
</reference>
<gene>
    <name evidence="10" type="ORF">ACFODV_13650</name>
</gene>